<dbReference type="EMBL" id="FNFT01000005">
    <property type="protein sequence ID" value="SDK18504.1"/>
    <property type="molecule type" value="Genomic_DNA"/>
</dbReference>
<organism evidence="3 4">
    <name type="scientific">Methanoculleus thermophilus</name>
    <dbReference type="NCBI Taxonomy" id="2200"/>
    <lineage>
        <taxon>Archaea</taxon>
        <taxon>Methanobacteriati</taxon>
        <taxon>Methanobacteriota</taxon>
        <taxon>Stenosarchaea group</taxon>
        <taxon>Methanomicrobia</taxon>
        <taxon>Methanomicrobiales</taxon>
        <taxon>Methanomicrobiaceae</taxon>
        <taxon>Methanoculleus</taxon>
    </lineage>
</organism>
<keyword evidence="2" id="KW-0812">Transmembrane</keyword>
<evidence type="ECO:0000313" key="4">
    <source>
        <dbReference type="Proteomes" id="UP000326500"/>
    </source>
</evidence>
<accession>A0A1G8ZV54</accession>
<evidence type="ECO:0000256" key="1">
    <source>
        <dbReference type="SAM" id="MobiDB-lite"/>
    </source>
</evidence>
<evidence type="ECO:0000313" key="3">
    <source>
        <dbReference type="EMBL" id="SDK18504.1"/>
    </source>
</evidence>
<feature type="region of interest" description="Disordered" evidence="1">
    <location>
        <begin position="452"/>
        <end position="489"/>
    </location>
</feature>
<gene>
    <name evidence="3" type="ORF">SAMN04488571_10512</name>
</gene>
<name>A0A1G8ZV54_9EURY</name>
<proteinExistence type="predicted"/>
<reference evidence="3 4" key="1">
    <citation type="submission" date="2016-10" db="EMBL/GenBank/DDBJ databases">
        <authorList>
            <person name="Varghese N."/>
            <person name="Submissions S."/>
        </authorList>
    </citation>
    <scope>NUCLEOTIDE SEQUENCE [LARGE SCALE GENOMIC DNA]</scope>
    <source>
        <strain evidence="3 4">DSM 2373</strain>
    </source>
</reference>
<keyword evidence="2" id="KW-1133">Transmembrane helix</keyword>
<keyword evidence="2" id="KW-0472">Membrane</keyword>
<dbReference type="Proteomes" id="UP000326500">
    <property type="component" value="Unassembled WGS sequence"/>
</dbReference>
<protein>
    <recommendedName>
        <fullName evidence="5">PGF-pre-PGF domain-containing protein</fullName>
    </recommendedName>
</protein>
<feature type="transmembrane region" description="Helical" evidence="2">
    <location>
        <begin position="670"/>
        <end position="690"/>
    </location>
</feature>
<feature type="compositionally biased region" description="Gly residues" evidence="1">
    <location>
        <begin position="461"/>
        <end position="476"/>
    </location>
</feature>
<feature type="region of interest" description="Disordered" evidence="1">
    <location>
        <begin position="639"/>
        <end position="663"/>
    </location>
</feature>
<sequence length="693" mass="74008">MKKFMKWQDQLGTMKFKKGLLLLLGALIALISIPAAISAAASGDDTYIEVTLIEPDNYTYRDLIVKNVENLDPLDGNTPVVNLSDYASSKALNLPTIGKLVRKFDPAEGTYSHDGESIGVRITPAETTSHSLPGVYQNYLVYTERTFPDFSVIGNGTAYAGDYGNVLLIKCPKNNGKEAAGLTELFKEPFKEGYLFNTEGILYFSTDAKKVAVWPAVMPYNTSNLTYTLDNNKVPLGYFCPNLSAVQAFSPGGGQGEYAPEPGEYLIMVVKYDSNSKKMRIIAAMPVLILKSDTKVIWSEKNPYYQDSQKSVTISFNEMVDNISYALVKKDPSDLYYDLDINVDTRKLAEQGMDVTNLDGLIPILHAITQSNSSITYTLKPYGQEATLEKYGGLVIAEGYGCAGYANSNSVKVAAATLQKLNPGDYYLYALGMDGQKVVAVDQMNVSIAAVEPTPTPTYRPGGGGGGGSPSGGGPSGPTEPSGPVAYEGTGSLMTDSTGIVVQSIAVSAVDGVATVIVPAGVQALDANGNPITEVGIEPLASDAVPAVPAGAVFAFAGYAYVASPAGATFDPAITLTLEIPEDVWNTLDLESEQLSVKWYNEETGLWENIPTTFDPETRTVRATVTHFSIFALFAEPVPETTTPTETPTTTTTTTAPGGETPTEGLPMTVILSIFAVVVIIIAAAGYFLLKRK</sequence>
<evidence type="ECO:0000256" key="2">
    <source>
        <dbReference type="SAM" id="Phobius"/>
    </source>
</evidence>
<keyword evidence="4" id="KW-1185">Reference proteome</keyword>
<dbReference type="STRING" id="2200.GCA_001571405_01582"/>
<dbReference type="AlphaFoldDB" id="A0A1G8ZV54"/>
<evidence type="ECO:0008006" key="5">
    <source>
        <dbReference type="Google" id="ProtNLM"/>
    </source>
</evidence>